<evidence type="ECO:0000313" key="2">
    <source>
        <dbReference type="Proteomes" id="UP000594630"/>
    </source>
</evidence>
<dbReference type="EMBL" id="CP049274">
    <property type="protein sequence ID" value="QPH84845.1"/>
    <property type="molecule type" value="Genomic_DNA"/>
</dbReference>
<organism evidence="1 2">
    <name type="scientific">Campylobacter concisus</name>
    <dbReference type="NCBI Taxonomy" id="199"/>
    <lineage>
        <taxon>Bacteria</taxon>
        <taxon>Pseudomonadati</taxon>
        <taxon>Campylobacterota</taxon>
        <taxon>Epsilonproteobacteria</taxon>
        <taxon>Campylobacterales</taxon>
        <taxon>Campylobacteraceae</taxon>
        <taxon>Campylobacter</taxon>
    </lineage>
</organism>
<reference evidence="1 2" key="1">
    <citation type="journal article" date="2018" name="Emerg. Microbes Infect.">
        <title>Genomic analysis of oral Campylobacter concisus strains identified a potential bacterial molecular marker associated with active Crohn's disease.</title>
        <authorList>
            <person name="Liu F."/>
            <person name="Ma R."/>
            <person name="Tay C.Y.A."/>
            <person name="Octavia S."/>
            <person name="Lan R."/>
            <person name="Chung H.K.L."/>
            <person name="Riordan S.M."/>
            <person name="Grimm M.C."/>
            <person name="Leong R.W."/>
            <person name="Tanaka M.M."/>
            <person name="Connor S."/>
            <person name="Zhang L."/>
        </authorList>
    </citation>
    <scope>NUCLEOTIDE SEQUENCE [LARGE SCALE GENOMIC DNA]</scope>
    <source>
        <strain evidence="1 2">P10CDO-S2</strain>
    </source>
</reference>
<accession>A0A7S9NFK9</accession>
<dbReference type="AlphaFoldDB" id="A0A7S9NFK9"/>
<sequence>MRIRIKRCEVCASKLDKDNNCTWSECPKCPKYKTEVKDETKPKAKTTNS</sequence>
<evidence type="ECO:0000313" key="1">
    <source>
        <dbReference type="EMBL" id="QPH84845.1"/>
    </source>
</evidence>
<dbReference type="RefSeq" id="WP_196380739.1">
    <property type="nucleotide sequence ID" value="NZ_CP049274.1"/>
</dbReference>
<gene>
    <name evidence="1" type="ORF">CVT06_07045</name>
</gene>
<protein>
    <submittedName>
        <fullName evidence="1">Uncharacterized protein</fullName>
    </submittedName>
</protein>
<proteinExistence type="predicted"/>
<dbReference type="Proteomes" id="UP000594630">
    <property type="component" value="Chromosome"/>
</dbReference>
<name>A0A7S9NFK9_9BACT</name>